<dbReference type="Proteomes" id="UP000000347">
    <property type="component" value="Chromosome"/>
</dbReference>
<dbReference type="KEGG" id="cob:COB47_0025"/>
<dbReference type="HOGENOM" id="CLU_153079_0_0_9"/>
<reference evidence="2 3" key="1">
    <citation type="journal article" date="2010" name="J. Bacteriol.">
        <title>Complete genome sequence of the cellulolytic thermophile Caldicellulosiruptor obsidiansis OB47T.</title>
        <authorList>
            <person name="Elkins J.G."/>
            <person name="Lochner A."/>
            <person name="Hamilton-Brehm S.D."/>
            <person name="Davenport K.W."/>
            <person name="Podar M."/>
            <person name="Brown S.D."/>
            <person name="Land M.L."/>
            <person name="Hauser L.J."/>
            <person name="Klingeman D.M."/>
            <person name="Raman B."/>
            <person name="Goodwin L.A."/>
            <person name="Tapia R."/>
            <person name="Meincke L.J."/>
            <person name="Detter J.C."/>
            <person name="Bruce D.C."/>
            <person name="Han C.S."/>
            <person name="Palumbo A.V."/>
            <person name="Cottingham R.W."/>
            <person name="Keller M."/>
            <person name="Graham D.E."/>
        </authorList>
    </citation>
    <scope>NUCLEOTIDE SEQUENCE [LARGE SCALE GENOMIC DNA]</scope>
    <source>
        <strain evidence="3">ATCC BAA-2073 / strain OB47</strain>
    </source>
</reference>
<feature type="transmembrane region" description="Helical" evidence="1">
    <location>
        <begin position="9"/>
        <end position="28"/>
    </location>
</feature>
<dbReference type="OrthoDB" id="1730264at2"/>
<sequence>MTNLKIKRLLGAIGIIIFSLCFMIAWAVSSGNYTIILPAFKGDVIAMQDYKQTNDQFVYNKVISVGKGYKGADFWVTKQDDTRISNVTPCYPSNGTVMINLNNGPYSKGTYIKLYAQNHELTYVDVQLNGWADLR</sequence>
<evidence type="ECO:0000256" key="1">
    <source>
        <dbReference type="SAM" id="Phobius"/>
    </source>
</evidence>
<dbReference type="STRING" id="608506.COB47_0025"/>
<proteinExistence type="predicted"/>
<protein>
    <submittedName>
        <fullName evidence="2">Uncharacterized protein</fullName>
    </submittedName>
</protein>
<dbReference type="EMBL" id="CP002164">
    <property type="protein sequence ID" value="ADL41403.1"/>
    <property type="molecule type" value="Genomic_DNA"/>
</dbReference>
<evidence type="ECO:0000313" key="3">
    <source>
        <dbReference type="Proteomes" id="UP000000347"/>
    </source>
</evidence>
<dbReference type="eggNOG" id="ENOG502ZQGI">
    <property type="taxonomic scope" value="Bacteria"/>
</dbReference>
<keyword evidence="1" id="KW-1133">Transmembrane helix</keyword>
<keyword evidence="1" id="KW-0812">Transmembrane</keyword>
<dbReference type="RefSeq" id="WP_013289410.1">
    <property type="nucleotide sequence ID" value="NC_014392.1"/>
</dbReference>
<dbReference type="AlphaFoldDB" id="D9TGR7"/>
<accession>D9TGR7</accession>
<keyword evidence="3" id="KW-1185">Reference proteome</keyword>
<evidence type="ECO:0000313" key="2">
    <source>
        <dbReference type="EMBL" id="ADL41403.1"/>
    </source>
</evidence>
<gene>
    <name evidence="2" type="ordered locus">COB47_0025</name>
</gene>
<keyword evidence="1" id="KW-0472">Membrane</keyword>
<name>D9TGR7_CALOO</name>
<organism evidence="2 3">
    <name type="scientific">Caldicellulosiruptor obsidiansis (strain ATCC BAA-2073 / JCM 16842 / OB47)</name>
    <dbReference type="NCBI Taxonomy" id="608506"/>
    <lineage>
        <taxon>Bacteria</taxon>
        <taxon>Bacillati</taxon>
        <taxon>Bacillota</taxon>
        <taxon>Bacillota incertae sedis</taxon>
        <taxon>Caldicellulosiruptorales</taxon>
        <taxon>Caldicellulosiruptoraceae</taxon>
        <taxon>Caldicellulosiruptor</taxon>
    </lineage>
</organism>